<keyword evidence="1" id="KW-0812">Transmembrane</keyword>
<protein>
    <recommendedName>
        <fullName evidence="4">DNA gyrase subunit B</fullName>
    </recommendedName>
</protein>
<feature type="transmembrane region" description="Helical" evidence="1">
    <location>
        <begin position="160"/>
        <end position="182"/>
    </location>
</feature>
<proteinExistence type="predicted"/>
<feature type="transmembrane region" description="Helical" evidence="1">
    <location>
        <begin position="12"/>
        <end position="28"/>
    </location>
</feature>
<evidence type="ECO:0000313" key="3">
    <source>
        <dbReference type="Proteomes" id="UP001617669"/>
    </source>
</evidence>
<comment type="caution">
    <text evidence="2">The sequence shown here is derived from an EMBL/GenBank/DDBJ whole genome shotgun (WGS) entry which is preliminary data.</text>
</comment>
<keyword evidence="3" id="KW-1185">Reference proteome</keyword>
<keyword evidence="1" id="KW-1133">Transmembrane helix</keyword>
<organism evidence="2 3">
    <name type="scientific">Methylobacillus methanolivorans</name>
    <dbReference type="NCBI Taxonomy" id="1848927"/>
    <lineage>
        <taxon>Bacteria</taxon>
        <taxon>Pseudomonadati</taxon>
        <taxon>Pseudomonadota</taxon>
        <taxon>Betaproteobacteria</taxon>
        <taxon>Nitrosomonadales</taxon>
        <taxon>Methylophilaceae</taxon>
        <taxon>Methylobacillus</taxon>
    </lineage>
</organism>
<keyword evidence="1" id="KW-0472">Membrane</keyword>
<evidence type="ECO:0000313" key="2">
    <source>
        <dbReference type="EMBL" id="MFJ5444718.1"/>
    </source>
</evidence>
<evidence type="ECO:0000256" key="1">
    <source>
        <dbReference type="SAM" id="Phobius"/>
    </source>
</evidence>
<accession>A0ABW8GH74</accession>
<sequence>MANSPVSIKPGIAWLWVGYPVLMFLGLQFIEPRYLAMILGIALLLRWRNKLPKLLKQCSRLQKLLALALLTWIIATSISNDEELLRSYPALISIGMLILFAVTLKCPPSMIEMIARVQDPQLPTAAIAYTRKVTWLWCGFFALNGSIALYSALYGSRAFWVLYNGVISYIFMGLLLAGEWLWRHHILNKER</sequence>
<name>A0ABW8GH74_9PROT</name>
<evidence type="ECO:0008006" key="4">
    <source>
        <dbReference type="Google" id="ProtNLM"/>
    </source>
</evidence>
<dbReference type="EMBL" id="JBIWXY010000001">
    <property type="protein sequence ID" value="MFJ5444718.1"/>
    <property type="molecule type" value="Genomic_DNA"/>
</dbReference>
<reference evidence="2 3" key="1">
    <citation type="submission" date="2024-11" db="EMBL/GenBank/DDBJ databases">
        <authorList>
            <person name="Kaparullina E.N."/>
            <person name="Delegan Y.A."/>
            <person name="Doronina N.V."/>
        </authorList>
    </citation>
    <scope>NUCLEOTIDE SEQUENCE [LARGE SCALE GENOMIC DNA]</scope>
    <source>
        <strain evidence="2 3">7sh_L</strain>
    </source>
</reference>
<feature type="transmembrane region" description="Helical" evidence="1">
    <location>
        <begin position="85"/>
        <end position="104"/>
    </location>
</feature>
<gene>
    <name evidence="2" type="ORF">ACIKP9_00600</name>
</gene>
<dbReference type="Proteomes" id="UP001617669">
    <property type="component" value="Unassembled WGS sequence"/>
</dbReference>
<dbReference type="RefSeq" id="WP_400877904.1">
    <property type="nucleotide sequence ID" value="NZ_JBIWXY010000001.1"/>
</dbReference>
<feature type="transmembrane region" description="Helical" evidence="1">
    <location>
        <begin position="135"/>
        <end position="154"/>
    </location>
</feature>